<dbReference type="Gene3D" id="1.20.5.780">
    <property type="entry name" value="Single helix bin"/>
    <property type="match status" value="1"/>
</dbReference>
<reference evidence="3 4" key="1">
    <citation type="submission" date="2023-09" db="EMBL/GenBank/DDBJ databases">
        <title>The genome sequence of Streptomyces anthocyanicus.</title>
        <authorList>
            <person name="Mo P."/>
        </authorList>
    </citation>
    <scope>NUCLEOTIDE SEQUENCE [LARGE SCALE GENOMIC DNA]</scope>
    <source>
        <strain evidence="3 4">JCM 4387</strain>
    </source>
</reference>
<evidence type="ECO:0000259" key="2">
    <source>
        <dbReference type="Pfam" id="PF06527"/>
    </source>
</evidence>
<protein>
    <submittedName>
        <fullName evidence="3">TniQ family protein</fullName>
    </submittedName>
</protein>
<name>A0ABY9UL23_STRVL</name>
<feature type="domain" description="TniQ" evidence="2">
    <location>
        <begin position="19"/>
        <end position="154"/>
    </location>
</feature>
<evidence type="ECO:0000313" key="3">
    <source>
        <dbReference type="EMBL" id="WND23570.1"/>
    </source>
</evidence>
<gene>
    <name evidence="3" type="ORF">RI060_42390</name>
</gene>
<accession>A0ABY9UL23</accession>
<feature type="region of interest" description="Disordered" evidence="1">
    <location>
        <begin position="363"/>
        <end position="411"/>
    </location>
</feature>
<organism evidence="3 4">
    <name type="scientific">Streptomyces violaceus</name>
    <name type="common">Streptomyces venezuelae</name>
    <dbReference type="NCBI Taxonomy" id="1936"/>
    <lineage>
        <taxon>Bacteria</taxon>
        <taxon>Bacillati</taxon>
        <taxon>Actinomycetota</taxon>
        <taxon>Actinomycetes</taxon>
        <taxon>Kitasatosporales</taxon>
        <taxon>Streptomycetaceae</taxon>
        <taxon>Streptomyces</taxon>
    </lineage>
</organism>
<sequence length="523" mass="58796">MAPPRGPRPSSTHLHRALPQRIRFMDAESAGSYVYRLASANGLECAELLDLVGRGPETVPALGSAELYLDAAALSRLSVLAGYDSVRLQRALPATRPEYLLPSMRSSPCWRWFSRESGRQHLVRACRLCAAVRGAQQTSYVWSDMPWQVCIRHGMWQDDQPEKNAWAPPDDAMAWILQAHRRRLVFERRLGRMGRVLFADAYTALMSWNQRGLTLPGWLVRRQSLDGVDRTSPVLQSVVIYPEAIELAQMFGRYECQRLTGTLNQHVWWNHLAERIWQWNGTWPWAMRNSTDELRKPIDAWVAQHHPSHRSERERYTPSINRRRWTRRRRIGGLPLKEPHGIADRILPLEKVSCLCQPGVGSGYANSLPATETGASRPVSGIRSSPHASSSAHRQWAAPRQGGNGPSERSIARPATIHSTAEHPADTLRGVSESPKAMNLRFPDPQQRAAIEAAAKREGVSMQEYILSAAYAHATAVEQRFLEAFKASMARGGSAFDSQANCTLPDARRRDAEQQALRDLEPP</sequence>
<evidence type="ECO:0000313" key="4">
    <source>
        <dbReference type="Proteomes" id="UP001249394"/>
    </source>
</evidence>
<dbReference type="InterPro" id="IPR009492">
    <property type="entry name" value="TniQ"/>
</dbReference>
<proteinExistence type="predicted"/>
<dbReference type="Proteomes" id="UP001249394">
    <property type="component" value="Chromosome"/>
</dbReference>
<feature type="compositionally biased region" description="Polar residues" evidence="1">
    <location>
        <begin position="364"/>
        <end position="374"/>
    </location>
</feature>
<dbReference type="EMBL" id="CP134213">
    <property type="protein sequence ID" value="WND23570.1"/>
    <property type="molecule type" value="Genomic_DNA"/>
</dbReference>
<feature type="compositionally biased region" description="Low complexity" evidence="1">
    <location>
        <begin position="383"/>
        <end position="394"/>
    </location>
</feature>
<feature type="region of interest" description="Disordered" evidence="1">
    <location>
        <begin position="495"/>
        <end position="523"/>
    </location>
</feature>
<keyword evidence="4" id="KW-1185">Reference proteome</keyword>
<feature type="compositionally biased region" description="Basic and acidic residues" evidence="1">
    <location>
        <begin position="506"/>
        <end position="523"/>
    </location>
</feature>
<dbReference type="Pfam" id="PF06527">
    <property type="entry name" value="TniQ"/>
    <property type="match status" value="1"/>
</dbReference>
<evidence type="ECO:0000256" key="1">
    <source>
        <dbReference type="SAM" id="MobiDB-lite"/>
    </source>
</evidence>